<proteinExistence type="predicted"/>
<reference evidence="1 2" key="1">
    <citation type="submission" date="2023-09" db="EMBL/GenBank/DDBJ databases">
        <authorList>
            <person name="Rey-Velasco X."/>
        </authorList>
    </citation>
    <scope>NUCLEOTIDE SEQUENCE [LARGE SCALE GENOMIC DNA]</scope>
    <source>
        <strain evidence="1 2">W311</strain>
    </source>
</reference>
<protein>
    <submittedName>
        <fullName evidence="1">DUF3168 domain-containing protein</fullName>
    </submittedName>
</protein>
<sequence length="133" mass="14215">MSVRSLLQQALVTALSGDPAVGGAVTAVFDAPPPRVAMPYALVEETVLSDWGAKDVAGREGRVLVLIEDAGERPVRVRSLCDAAGAALAAMPRELGEGWRIVTMVPLRSRVLRAGRDRWTGSVEARVRLLRVS</sequence>
<dbReference type="RefSeq" id="WP_313915083.1">
    <property type="nucleotide sequence ID" value="NZ_CP135076.1"/>
</dbReference>
<dbReference type="InterPro" id="IPR021508">
    <property type="entry name" value="Gp17-like"/>
</dbReference>
<dbReference type="Pfam" id="PF11367">
    <property type="entry name" value="Tail_completion_gp17"/>
    <property type="match status" value="1"/>
</dbReference>
<evidence type="ECO:0000313" key="1">
    <source>
        <dbReference type="EMBL" id="WNO53544.1"/>
    </source>
</evidence>
<evidence type="ECO:0000313" key="2">
    <source>
        <dbReference type="Proteomes" id="UP001302249"/>
    </source>
</evidence>
<dbReference type="Proteomes" id="UP001302249">
    <property type="component" value="Chromosome"/>
</dbReference>
<accession>A0ABZ0BB47</accession>
<keyword evidence="2" id="KW-1185">Reference proteome</keyword>
<organism evidence="1 2">
    <name type="scientific">Stakelama saccharophila</name>
    <dbReference type="NCBI Taxonomy" id="3075605"/>
    <lineage>
        <taxon>Bacteria</taxon>
        <taxon>Pseudomonadati</taxon>
        <taxon>Pseudomonadota</taxon>
        <taxon>Alphaproteobacteria</taxon>
        <taxon>Sphingomonadales</taxon>
        <taxon>Sphingomonadaceae</taxon>
        <taxon>Stakelama</taxon>
    </lineage>
</organism>
<dbReference type="InterPro" id="IPR053745">
    <property type="entry name" value="Viral_Tail_Comp_sf"/>
</dbReference>
<dbReference type="Gene3D" id="3.30.2000.30">
    <property type="match status" value="1"/>
</dbReference>
<gene>
    <name evidence="1" type="ORF">RPR59_14055</name>
</gene>
<dbReference type="EMBL" id="CP135076">
    <property type="protein sequence ID" value="WNO53544.1"/>
    <property type="molecule type" value="Genomic_DNA"/>
</dbReference>
<name>A0ABZ0BB47_9SPHN</name>